<proteinExistence type="predicted"/>
<feature type="domain" description="Reverse transcriptase" evidence="1">
    <location>
        <begin position="3"/>
        <end position="60"/>
    </location>
</feature>
<dbReference type="PANTHER" id="PTHR46890:SF48">
    <property type="entry name" value="RNA-DIRECTED DNA POLYMERASE"/>
    <property type="match status" value="1"/>
</dbReference>
<accession>A0ABM0T0T2</accession>
<sequence length="144" mass="16542">MADYRPIALCTVFYKIISKLMAKRLQPILQVIISENQSAFVPKRAITDNVLITHKNLHYLKTSGATVRGFMAVKTDMISYWFSSNMDKLVLRKGEFNHKEESAKETPSRPMCSFYAARSSPDFATKLSRTVYYRGLECRYTAPE</sequence>
<name>A0ABM0T0T2_CAMSA</name>
<dbReference type="InterPro" id="IPR052343">
    <property type="entry name" value="Retrotransposon-Effector_Assoc"/>
</dbReference>
<dbReference type="Pfam" id="PF00078">
    <property type="entry name" value="RVT_1"/>
    <property type="match status" value="1"/>
</dbReference>
<protein>
    <submittedName>
        <fullName evidence="3">Uncharacterized protein LOC104704742</fullName>
    </submittedName>
</protein>
<dbReference type="RefSeq" id="XP_010419079.1">
    <property type="nucleotide sequence ID" value="XM_010420777.1"/>
</dbReference>
<gene>
    <name evidence="3" type="primary">LOC104704742</name>
</gene>
<dbReference type="InterPro" id="IPR000477">
    <property type="entry name" value="RT_dom"/>
</dbReference>
<dbReference type="GeneID" id="104704742"/>
<evidence type="ECO:0000313" key="2">
    <source>
        <dbReference type="Proteomes" id="UP000694864"/>
    </source>
</evidence>
<evidence type="ECO:0000259" key="1">
    <source>
        <dbReference type="Pfam" id="PF00078"/>
    </source>
</evidence>
<evidence type="ECO:0000313" key="3">
    <source>
        <dbReference type="RefSeq" id="XP_010419079.1"/>
    </source>
</evidence>
<dbReference type="PANTHER" id="PTHR46890">
    <property type="entry name" value="NON-LTR RETROLELEMENT REVERSE TRANSCRIPTASE-LIKE PROTEIN-RELATED"/>
    <property type="match status" value="1"/>
</dbReference>
<organism evidence="2 3">
    <name type="scientific">Camelina sativa</name>
    <name type="common">False flax</name>
    <name type="synonym">Myagrum sativum</name>
    <dbReference type="NCBI Taxonomy" id="90675"/>
    <lineage>
        <taxon>Eukaryota</taxon>
        <taxon>Viridiplantae</taxon>
        <taxon>Streptophyta</taxon>
        <taxon>Embryophyta</taxon>
        <taxon>Tracheophyta</taxon>
        <taxon>Spermatophyta</taxon>
        <taxon>Magnoliopsida</taxon>
        <taxon>eudicotyledons</taxon>
        <taxon>Gunneridae</taxon>
        <taxon>Pentapetalae</taxon>
        <taxon>rosids</taxon>
        <taxon>malvids</taxon>
        <taxon>Brassicales</taxon>
        <taxon>Brassicaceae</taxon>
        <taxon>Camelineae</taxon>
        <taxon>Camelina</taxon>
    </lineage>
</organism>
<reference evidence="2" key="1">
    <citation type="journal article" date="2014" name="Nat. Commun.">
        <title>The emerging biofuel crop Camelina sativa retains a highly undifferentiated hexaploid genome structure.</title>
        <authorList>
            <person name="Kagale S."/>
            <person name="Koh C."/>
            <person name="Nixon J."/>
            <person name="Bollina V."/>
            <person name="Clarke W.E."/>
            <person name="Tuteja R."/>
            <person name="Spillane C."/>
            <person name="Robinson S.J."/>
            <person name="Links M.G."/>
            <person name="Clarke C."/>
            <person name="Higgins E.E."/>
            <person name="Huebert T."/>
            <person name="Sharpe A.G."/>
            <person name="Parkin I.A."/>
        </authorList>
    </citation>
    <scope>NUCLEOTIDE SEQUENCE [LARGE SCALE GENOMIC DNA]</scope>
    <source>
        <strain evidence="2">cv. DH55</strain>
    </source>
</reference>
<reference evidence="3" key="2">
    <citation type="submission" date="2025-08" db="UniProtKB">
        <authorList>
            <consortium name="RefSeq"/>
        </authorList>
    </citation>
    <scope>IDENTIFICATION</scope>
    <source>
        <tissue evidence="3">Leaf</tissue>
    </source>
</reference>
<dbReference type="Proteomes" id="UP000694864">
    <property type="component" value="Chromosome 7"/>
</dbReference>
<keyword evidence="2" id="KW-1185">Reference proteome</keyword>